<dbReference type="InterPro" id="IPR000740">
    <property type="entry name" value="GrpE"/>
</dbReference>
<dbReference type="AlphaFoldDB" id="A0A8J4EPR3"/>
<feature type="transmembrane region" description="Helical" evidence="3">
    <location>
        <begin position="7"/>
        <end position="28"/>
    </location>
</feature>
<dbReference type="GO" id="GO:0000774">
    <property type="term" value="F:adenyl-nucleotide exchange factor activity"/>
    <property type="evidence" value="ECO:0007669"/>
    <property type="project" value="InterPro"/>
</dbReference>
<dbReference type="EMBL" id="BOPO01000083">
    <property type="protein sequence ID" value="GIL29004.1"/>
    <property type="molecule type" value="Genomic_DNA"/>
</dbReference>
<protein>
    <recommendedName>
        <fullName evidence="6">Nucleotide exchange factor GrpE</fullName>
    </recommendedName>
</protein>
<dbReference type="GO" id="GO:0051087">
    <property type="term" value="F:protein-folding chaperone binding"/>
    <property type="evidence" value="ECO:0007669"/>
    <property type="project" value="InterPro"/>
</dbReference>
<keyword evidence="3" id="KW-0472">Membrane</keyword>
<accession>A0A8J4EPR3</accession>
<evidence type="ECO:0000256" key="2">
    <source>
        <dbReference type="SAM" id="MobiDB-lite"/>
    </source>
</evidence>
<feature type="region of interest" description="Disordered" evidence="2">
    <location>
        <begin position="99"/>
        <end position="125"/>
    </location>
</feature>
<keyword evidence="3" id="KW-1133">Transmembrane helix</keyword>
<name>A0A8J4EPR3_9ACTN</name>
<dbReference type="InterPro" id="IPR009012">
    <property type="entry name" value="GrpE_head"/>
</dbReference>
<proteinExistence type="predicted"/>
<evidence type="ECO:0000313" key="4">
    <source>
        <dbReference type="EMBL" id="GIL29004.1"/>
    </source>
</evidence>
<evidence type="ECO:0008006" key="6">
    <source>
        <dbReference type="Google" id="ProtNLM"/>
    </source>
</evidence>
<evidence type="ECO:0000256" key="1">
    <source>
        <dbReference type="ARBA" id="ARBA00023186"/>
    </source>
</evidence>
<sequence length="222" mass="22074">MSSSNLRVIAAGVAAIVAVLTGLVGGWVGAKTGTCTLQVQTTPADGSAPGSADGRGVIGRSAACDASFSVQTAAVGFVGAGLAGGVAVVLLLAARRDDEKESTVTSAPPAAGADPGLAQRAEQAETERGSLVQTCVYVRDRATSKAIADVLGRSLQEVGVSTVAPVGARFDPAHHEAGGATPTTDPALAGTIAAVEVPGYVDRGVVLRAPVVTVYKEEGRQQ</sequence>
<dbReference type="Gene3D" id="2.30.22.10">
    <property type="entry name" value="Head domain of nucleotide exchange factor GrpE"/>
    <property type="match status" value="1"/>
</dbReference>
<keyword evidence="3" id="KW-0812">Transmembrane</keyword>
<feature type="compositionally biased region" description="Low complexity" evidence="2">
    <location>
        <begin position="107"/>
        <end position="118"/>
    </location>
</feature>
<dbReference type="RefSeq" id="WP_207126712.1">
    <property type="nucleotide sequence ID" value="NZ_BOPO01000083.1"/>
</dbReference>
<keyword evidence="1" id="KW-0143">Chaperone</keyword>
<dbReference type="GO" id="GO:0006457">
    <property type="term" value="P:protein folding"/>
    <property type="evidence" value="ECO:0007669"/>
    <property type="project" value="InterPro"/>
</dbReference>
<evidence type="ECO:0000256" key="3">
    <source>
        <dbReference type="SAM" id="Phobius"/>
    </source>
</evidence>
<feature type="transmembrane region" description="Helical" evidence="3">
    <location>
        <begin position="73"/>
        <end position="93"/>
    </location>
</feature>
<dbReference type="Pfam" id="PF01025">
    <property type="entry name" value="GrpE"/>
    <property type="match status" value="1"/>
</dbReference>
<comment type="caution">
    <text evidence="4">The sequence shown here is derived from an EMBL/GenBank/DDBJ whole genome shotgun (WGS) entry which is preliminary data.</text>
</comment>
<reference evidence="5" key="1">
    <citation type="journal article" date="2021" name="Int. J. Syst. Evol. Microbiol.">
        <title>Actinocatenispora comari sp. nov., an endophytic actinomycete isolated from aerial parts of Comarum salesowianum.</title>
        <authorList>
            <person name="Oyunbileg N."/>
            <person name="Iizaka Y."/>
            <person name="Hamada M."/>
            <person name="Davaapurev B.O."/>
            <person name="Fukumoto A."/>
            <person name="Tsetseg B."/>
            <person name="Kato F."/>
            <person name="Tamura T."/>
            <person name="Batkhuu J."/>
            <person name="Anzai Y."/>
        </authorList>
    </citation>
    <scope>NUCLEOTIDE SEQUENCE [LARGE SCALE GENOMIC DNA]</scope>
    <source>
        <strain evidence="5">NUM-2625</strain>
    </source>
</reference>
<dbReference type="GO" id="GO:0042803">
    <property type="term" value="F:protein homodimerization activity"/>
    <property type="evidence" value="ECO:0007669"/>
    <property type="project" value="InterPro"/>
</dbReference>
<evidence type="ECO:0000313" key="5">
    <source>
        <dbReference type="Proteomes" id="UP000614996"/>
    </source>
</evidence>
<organism evidence="4 5">
    <name type="scientific">Actinocatenispora comari</name>
    <dbReference type="NCBI Taxonomy" id="2807577"/>
    <lineage>
        <taxon>Bacteria</taxon>
        <taxon>Bacillati</taxon>
        <taxon>Actinomycetota</taxon>
        <taxon>Actinomycetes</taxon>
        <taxon>Micromonosporales</taxon>
        <taxon>Micromonosporaceae</taxon>
        <taxon>Actinocatenispora</taxon>
    </lineage>
</organism>
<dbReference type="Proteomes" id="UP000614996">
    <property type="component" value="Unassembled WGS sequence"/>
</dbReference>
<keyword evidence="5" id="KW-1185">Reference proteome</keyword>
<gene>
    <name evidence="4" type="ORF">NUM_42580</name>
</gene>
<dbReference type="SUPFAM" id="SSF51064">
    <property type="entry name" value="Head domain of nucleotide exchange factor GrpE"/>
    <property type="match status" value="1"/>
</dbReference>